<feature type="coiled-coil region" evidence="1">
    <location>
        <begin position="1158"/>
        <end position="1211"/>
    </location>
</feature>
<feature type="region of interest" description="Disordered" evidence="2">
    <location>
        <begin position="1084"/>
        <end position="1106"/>
    </location>
</feature>
<keyword evidence="1" id="KW-0175">Coiled coil</keyword>
<reference evidence="3" key="1">
    <citation type="submission" date="2021-01" db="EMBL/GenBank/DDBJ databases">
        <authorList>
            <consortium name="Genoscope - CEA"/>
            <person name="William W."/>
        </authorList>
    </citation>
    <scope>NUCLEOTIDE SEQUENCE</scope>
</reference>
<protein>
    <submittedName>
        <fullName evidence="3">Uncharacterized protein</fullName>
    </submittedName>
</protein>
<dbReference type="PANTHER" id="PTHR19871">
    <property type="entry name" value="BETA TRANSDUCIN-RELATED PROTEIN"/>
    <property type="match status" value="1"/>
</dbReference>
<feature type="coiled-coil region" evidence="1">
    <location>
        <begin position="939"/>
        <end position="973"/>
    </location>
</feature>
<gene>
    <name evidence="3" type="ORF">PPRIM_AZ9-3.1.T1620083</name>
</gene>
<dbReference type="OMA" id="KHKELWI"/>
<dbReference type="InterPro" id="IPR052752">
    <property type="entry name" value="NACHT-WD_repeat"/>
</dbReference>
<evidence type="ECO:0000313" key="3">
    <source>
        <dbReference type="EMBL" id="CAD8115049.1"/>
    </source>
</evidence>
<feature type="compositionally biased region" description="Basic and acidic residues" evidence="2">
    <location>
        <begin position="1089"/>
        <end position="1106"/>
    </location>
</feature>
<feature type="coiled-coil region" evidence="1">
    <location>
        <begin position="633"/>
        <end position="664"/>
    </location>
</feature>
<keyword evidence="4" id="KW-1185">Reference proteome</keyword>
<dbReference type="PANTHER" id="PTHR19871:SF14">
    <property type="entry name" value="DUF4062 DOMAIN-CONTAINING PROTEIN"/>
    <property type="match status" value="1"/>
</dbReference>
<accession>A0A8S1QGI2</accession>
<dbReference type="Proteomes" id="UP000688137">
    <property type="component" value="Unassembled WGS sequence"/>
</dbReference>
<organism evidence="3 4">
    <name type="scientific">Paramecium primaurelia</name>
    <dbReference type="NCBI Taxonomy" id="5886"/>
    <lineage>
        <taxon>Eukaryota</taxon>
        <taxon>Sar</taxon>
        <taxon>Alveolata</taxon>
        <taxon>Ciliophora</taxon>
        <taxon>Intramacronucleata</taxon>
        <taxon>Oligohymenophorea</taxon>
        <taxon>Peniculida</taxon>
        <taxon>Parameciidae</taxon>
        <taxon>Paramecium</taxon>
    </lineage>
</organism>
<comment type="caution">
    <text evidence="3">The sequence shown here is derived from an EMBL/GenBank/DDBJ whole genome shotgun (WGS) entry which is preliminary data.</text>
</comment>
<evidence type="ECO:0000256" key="2">
    <source>
        <dbReference type="SAM" id="MobiDB-lite"/>
    </source>
</evidence>
<evidence type="ECO:0000256" key="1">
    <source>
        <dbReference type="SAM" id="Coils"/>
    </source>
</evidence>
<sequence>MDDAYSHQASTPPDRDRKSKLETMRNENMNYVDSNDVIVEYYKNQQASGLDRYFLEIESWLEEDKTLHTNTPLVLEADDGIGKKTLLVKWMEYHARNKKGRYPDFIIPHFATQSGKNSNYYYAIYRILIKLREALNIKQKVELLEEKLRRYFQYWLEICSRQLEQQIINGAKIIYDKVILVFEGIDNFREILDMHREANVNFWLPKYFPTNIKVIVTAERQSASMKLLKPDCQVIPIVSDKTVMKQTVNHHLGKHLLIQNPQNILDIFIQLSYKVRNQPVFVRSYFSVFIPYPSEGVVEEYEIDQSIVEQILQPLNLNHFKSMKVVEDLFAFQLDYFSKANIMEITKFRKVLLVLALTQKGLNYQEIESVCNITNKEWKLFLVFFKVYIMKHKELWIIHNEIFKKVIINTYYIDVKEMLELHDNIATTIDKITPNSIRKLEEQTFQLYSAKNYFSLKEVISIIENFLLLFNPSNKYDLCRYWQSLEENGFDPVLEYNKAVEGFQIHYHPSSEDMFRIILQISRFLKEFGDFETRNTPIFRHPPIIGVLSDLYDIGLLYEILKLDLYYDKAPELKEFDPAKHLKRVAKPKTAPVLSKMESLNVEIQQNRQLIRTHYLSLLSKPIEQTENEEEPSENVDQLAEELNHKLKKVIQQKEENLSQDQLQSNERESTDYYYKRWIWIQFPWACMSIDKNCDYSTVIKQCFSSATDYMSVEDENAFTESALKIAFEAKRKRKEMYEQNQEQETRLQLIPQIPVLQQKGQEEILKKQKREQMEFSTISSQRFNRSSAVILPQLSNRSAVMTQEDVSQDNQKSHLMFITQDFTDSNYLNEESKKIKLVQSVVPNDGQQTLHLLDQLKKQKNKMRQFASNSVSHESYKITEIFPIVKGNIQQHSASQQNLLQNQARMMRQKLDQIIYDNLQLAQTYKMLKIMDFNKGYLKKEINNLEGMKLQLKDLKQQIERAEKELKKSCKTKIRVKKILKICRDNKQQNEEYIRYLNYLTRNFAKLIKFEELEIKKNQDNIQLAKRQFDEFLIVYRQKRQHQMTLLLQIRNSLKEKQHLDRIFQISDLQIAEKANASVQKLRKRLNKKDDDTKNKKNKESQEKEIKLQKQKLMNLEQQYQKIKGVFDIKNNDYNIKKEFIDFMAQKERKSEYEIKLSECRQKLSEVLDLNTKLNEQAKTYENAYSSLNINQQEIKKDEQTQEKKEVTNIQIQELQLKKLMVLQARLTSSLELIGKKCGIQDEDEISKILDQRKQLIIKNEGQTDYQKILQQQYEIESLLKQQAPFYFPKRYLNNNNNSSNISEN</sequence>
<evidence type="ECO:0000313" key="4">
    <source>
        <dbReference type="Proteomes" id="UP000688137"/>
    </source>
</evidence>
<name>A0A8S1QGI2_PARPR</name>
<dbReference type="EMBL" id="CAJJDM010000169">
    <property type="protein sequence ID" value="CAD8115049.1"/>
    <property type="molecule type" value="Genomic_DNA"/>
</dbReference>
<proteinExistence type="predicted"/>